<organism evidence="2">
    <name type="scientific">Arundo donax</name>
    <name type="common">Giant reed</name>
    <name type="synonym">Donax arundinaceus</name>
    <dbReference type="NCBI Taxonomy" id="35708"/>
    <lineage>
        <taxon>Eukaryota</taxon>
        <taxon>Viridiplantae</taxon>
        <taxon>Streptophyta</taxon>
        <taxon>Embryophyta</taxon>
        <taxon>Tracheophyta</taxon>
        <taxon>Spermatophyta</taxon>
        <taxon>Magnoliopsida</taxon>
        <taxon>Liliopsida</taxon>
        <taxon>Poales</taxon>
        <taxon>Poaceae</taxon>
        <taxon>PACMAD clade</taxon>
        <taxon>Arundinoideae</taxon>
        <taxon>Arundineae</taxon>
        <taxon>Arundo</taxon>
    </lineage>
</organism>
<evidence type="ECO:0000313" key="2">
    <source>
        <dbReference type="EMBL" id="JAE21844.1"/>
    </source>
</evidence>
<dbReference type="AlphaFoldDB" id="A0A0A9GEH2"/>
<feature type="compositionally biased region" description="Pro residues" evidence="1">
    <location>
        <begin position="21"/>
        <end position="36"/>
    </location>
</feature>
<sequence>MKQQSAWSRNQNVDEAGARAPEPPPSAAAPSTPPAAPDDRAVAADERRSPLCGSSDFIIAAAGSGLPLPAAAHLRAESIAPVGGWGG</sequence>
<feature type="region of interest" description="Disordered" evidence="1">
    <location>
        <begin position="1"/>
        <end position="49"/>
    </location>
</feature>
<protein>
    <submittedName>
        <fullName evidence="2">Uncharacterized protein</fullName>
    </submittedName>
</protein>
<reference evidence="2" key="1">
    <citation type="submission" date="2014-09" db="EMBL/GenBank/DDBJ databases">
        <authorList>
            <person name="Magalhaes I.L.F."/>
            <person name="Oliveira U."/>
            <person name="Santos F.R."/>
            <person name="Vidigal T.H.D.A."/>
            <person name="Brescovit A.D."/>
            <person name="Santos A.J."/>
        </authorList>
    </citation>
    <scope>NUCLEOTIDE SEQUENCE</scope>
    <source>
        <tissue evidence="2">Shoot tissue taken approximately 20 cm above the soil surface</tissue>
    </source>
</reference>
<feature type="compositionally biased region" description="Polar residues" evidence="1">
    <location>
        <begin position="1"/>
        <end position="13"/>
    </location>
</feature>
<evidence type="ECO:0000256" key="1">
    <source>
        <dbReference type="SAM" id="MobiDB-lite"/>
    </source>
</evidence>
<accession>A0A0A9GEH2</accession>
<name>A0A0A9GEH2_ARUDO</name>
<proteinExistence type="predicted"/>
<dbReference type="EMBL" id="GBRH01176052">
    <property type="protein sequence ID" value="JAE21844.1"/>
    <property type="molecule type" value="Transcribed_RNA"/>
</dbReference>
<feature type="compositionally biased region" description="Basic and acidic residues" evidence="1">
    <location>
        <begin position="37"/>
        <end position="49"/>
    </location>
</feature>
<reference evidence="2" key="2">
    <citation type="journal article" date="2015" name="Data Brief">
        <title>Shoot transcriptome of the giant reed, Arundo donax.</title>
        <authorList>
            <person name="Barrero R.A."/>
            <person name="Guerrero F.D."/>
            <person name="Moolhuijzen P."/>
            <person name="Goolsby J.A."/>
            <person name="Tidwell J."/>
            <person name="Bellgard S.E."/>
            <person name="Bellgard M.I."/>
        </authorList>
    </citation>
    <scope>NUCLEOTIDE SEQUENCE</scope>
    <source>
        <tissue evidence="2">Shoot tissue taken approximately 20 cm above the soil surface</tissue>
    </source>
</reference>